<comment type="caution">
    <text evidence="5">The sequence shown here is derived from an EMBL/GenBank/DDBJ whole genome shotgun (WGS) entry which is preliminary data.</text>
</comment>
<accession>A0A5J4Z7G8</accession>
<dbReference type="GO" id="GO:0015031">
    <property type="term" value="P:protein transport"/>
    <property type="evidence" value="ECO:0007669"/>
    <property type="project" value="InterPro"/>
</dbReference>
<keyword evidence="2" id="KW-0150">Chloroplast</keyword>
<evidence type="ECO:0000256" key="4">
    <source>
        <dbReference type="SAM" id="MobiDB-lite"/>
    </source>
</evidence>
<comment type="subcellular location">
    <subcellularLocation>
        <location evidence="1">Plastid</location>
        <location evidence="1">Chloroplast</location>
    </subcellularLocation>
</comment>
<feature type="region of interest" description="Disordered" evidence="4">
    <location>
        <begin position="41"/>
        <end position="61"/>
    </location>
</feature>
<dbReference type="PANTHER" id="PTHR33926">
    <property type="entry name" value="PROTEIN TIC 22, CHLOROPLASTIC"/>
    <property type="match status" value="1"/>
</dbReference>
<protein>
    <submittedName>
        <fullName evidence="5">Protein TIC 22, chloroplastic</fullName>
    </submittedName>
</protein>
<dbReference type="AlphaFoldDB" id="A0A5J4Z7G8"/>
<feature type="region of interest" description="Disordered" evidence="4">
    <location>
        <begin position="332"/>
        <end position="351"/>
    </location>
</feature>
<dbReference type="PANTHER" id="PTHR33926:SF4">
    <property type="entry name" value="PROTEIN TIC 22, CHLOROPLASTIC"/>
    <property type="match status" value="1"/>
</dbReference>
<dbReference type="OMA" id="TARMHAN"/>
<dbReference type="EMBL" id="VRMN01000001">
    <property type="protein sequence ID" value="KAA8499901.1"/>
    <property type="molecule type" value="Genomic_DNA"/>
</dbReference>
<evidence type="ECO:0000256" key="2">
    <source>
        <dbReference type="ARBA" id="ARBA00022528"/>
    </source>
</evidence>
<evidence type="ECO:0000256" key="1">
    <source>
        <dbReference type="ARBA" id="ARBA00004229"/>
    </source>
</evidence>
<feature type="compositionally biased region" description="Basic and acidic residues" evidence="4">
    <location>
        <begin position="41"/>
        <end position="54"/>
    </location>
</feature>
<sequence length="351" mass="38104">MAFHVYSPVQVRRVAVGGDVSDVMLGHARHVVVPRRARMRMGAEKGEGAREGLKRGSGGRTLGDAQNAVGGGKAMAGVLGALVGLVLGHRLDRKVDLSKMVTAPLVPAANAVIRYSKMSVKEKLSQIAVFAVTNAAGQPYLANSDGENQVGLIFFSIDDAYKMQMEMHKNPSTADAKIFSMSLDKAFDMVRSEPQSSGIRGPNGKELSMVFRFYPDSEAMKAANDPLKKLRSLKKSFQGVPVFSARGLSIRKGGEMIKPFFFTMEDLNAAWNKMRRENGGVPSRPQVDIEDLLVLVSALEKYTGEHAEEQDAQLVTVGFVPSSRTLDYLKKSQTGSSRTARMHANPNAGEM</sequence>
<dbReference type="Gene3D" id="3.40.1350.100">
    <property type="match status" value="2"/>
</dbReference>
<evidence type="ECO:0000313" key="5">
    <source>
        <dbReference type="EMBL" id="KAA8499901.1"/>
    </source>
</evidence>
<dbReference type="Proteomes" id="UP000324585">
    <property type="component" value="Unassembled WGS sequence"/>
</dbReference>
<reference evidence="6" key="1">
    <citation type="journal article" date="2019" name="Nat. Commun.">
        <title>Expansion of phycobilisome linker gene families in mesophilic red algae.</title>
        <authorList>
            <person name="Lee J."/>
            <person name="Kim D."/>
            <person name="Bhattacharya D."/>
            <person name="Yoon H.S."/>
        </authorList>
    </citation>
    <scope>NUCLEOTIDE SEQUENCE [LARGE SCALE GENOMIC DNA]</scope>
    <source>
        <strain evidence="6">CCMP 1328</strain>
    </source>
</reference>
<keyword evidence="3" id="KW-0934">Plastid</keyword>
<name>A0A5J4Z7G8_PORPP</name>
<dbReference type="Pfam" id="PF04278">
    <property type="entry name" value="Tic22"/>
    <property type="match status" value="1"/>
</dbReference>
<proteinExistence type="predicted"/>
<dbReference type="OrthoDB" id="196308at2759"/>
<keyword evidence="6" id="KW-1185">Reference proteome</keyword>
<dbReference type="InterPro" id="IPR007378">
    <property type="entry name" value="Tic22-like"/>
</dbReference>
<dbReference type="GO" id="GO:0009507">
    <property type="term" value="C:chloroplast"/>
    <property type="evidence" value="ECO:0007669"/>
    <property type="project" value="UniProtKB-SubCell"/>
</dbReference>
<evidence type="ECO:0000256" key="3">
    <source>
        <dbReference type="ARBA" id="ARBA00022640"/>
    </source>
</evidence>
<organism evidence="5 6">
    <name type="scientific">Porphyridium purpureum</name>
    <name type="common">Red alga</name>
    <name type="synonym">Porphyridium cruentum</name>
    <dbReference type="NCBI Taxonomy" id="35688"/>
    <lineage>
        <taxon>Eukaryota</taxon>
        <taxon>Rhodophyta</taxon>
        <taxon>Bangiophyceae</taxon>
        <taxon>Porphyridiales</taxon>
        <taxon>Porphyridiaceae</taxon>
        <taxon>Porphyridium</taxon>
    </lineage>
</organism>
<gene>
    <name evidence="5" type="ORF">FVE85_7486</name>
</gene>
<evidence type="ECO:0000313" key="6">
    <source>
        <dbReference type="Proteomes" id="UP000324585"/>
    </source>
</evidence>